<evidence type="ECO:0000313" key="3">
    <source>
        <dbReference type="Proteomes" id="UP000315128"/>
    </source>
</evidence>
<feature type="transmembrane region" description="Helical" evidence="1">
    <location>
        <begin position="6"/>
        <end position="26"/>
    </location>
</feature>
<evidence type="ECO:0000256" key="1">
    <source>
        <dbReference type="SAM" id="Phobius"/>
    </source>
</evidence>
<keyword evidence="1" id="KW-0812">Transmembrane</keyword>
<evidence type="ECO:0000313" key="2">
    <source>
        <dbReference type="EMBL" id="QDK71449.1"/>
    </source>
</evidence>
<dbReference type="OrthoDB" id="9806954at2"/>
<organism evidence="2 3">
    <name type="scientific">Lactococcus protaetiae</name>
    <dbReference type="NCBI Taxonomy" id="2592653"/>
    <lineage>
        <taxon>Bacteria</taxon>
        <taxon>Bacillati</taxon>
        <taxon>Bacillota</taxon>
        <taxon>Bacilli</taxon>
        <taxon>Lactobacillales</taxon>
        <taxon>Streptococcaceae</taxon>
        <taxon>Lactococcus</taxon>
    </lineage>
</organism>
<name>A0A514ZA45_9LACT</name>
<dbReference type="Proteomes" id="UP000315128">
    <property type="component" value="Chromosome"/>
</dbReference>
<keyword evidence="3" id="KW-1185">Reference proteome</keyword>
<dbReference type="EMBL" id="CP041356">
    <property type="protein sequence ID" value="QDK71449.1"/>
    <property type="molecule type" value="Genomic_DNA"/>
</dbReference>
<dbReference type="RefSeq" id="WP_142767015.1">
    <property type="nucleotide sequence ID" value="NZ_CP041356.1"/>
</dbReference>
<dbReference type="AlphaFoldDB" id="A0A514ZA45"/>
<reference evidence="2 3" key="1">
    <citation type="submission" date="2019-07" db="EMBL/GenBank/DDBJ databases">
        <title>Genome sequencing of KACC 19320.</title>
        <authorList>
            <person name="Heo J."/>
            <person name="Kim S.-J."/>
            <person name="Kim J.-S."/>
            <person name="Hong S.-B."/>
            <person name="Kwon S.-W."/>
        </authorList>
    </citation>
    <scope>NUCLEOTIDE SEQUENCE [LARGE SCALE GENOMIC DNA]</scope>
    <source>
        <strain evidence="2 3">KACC 19320</strain>
    </source>
</reference>
<sequence>MTEIVSALISVSIASVISIFVLKIQLRDERMAFLSFEGEYTKIVNIGDYTALNISLYRVRPELDKNVKITLLTNYLVLKKGEELSLSEKFQPNGHFDYYILQFLSLNGKYYHQIYKIEKGRGDIAELQIPIKISDKHKLPTYYFEDKSYILSNDTKKLKKFRDI</sequence>
<dbReference type="KEGG" id="lack:FLP15_10115"/>
<gene>
    <name evidence="2" type="ORF">FLP15_10115</name>
</gene>
<protein>
    <submittedName>
        <fullName evidence="2">Uncharacterized protein</fullName>
    </submittedName>
</protein>
<proteinExistence type="predicted"/>
<keyword evidence="1" id="KW-1133">Transmembrane helix</keyword>
<accession>A0A514ZA45</accession>
<keyword evidence="1" id="KW-0472">Membrane</keyword>